<accession>A0AAX6E539</accession>
<proteinExistence type="predicted"/>
<feature type="region of interest" description="Disordered" evidence="1">
    <location>
        <begin position="1"/>
        <end position="48"/>
    </location>
</feature>
<keyword evidence="3" id="KW-1185">Reference proteome</keyword>
<organism evidence="2 3">
    <name type="scientific">Iris pallida</name>
    <name type="common">Sweet iris</name>
    <dbReference type="NCBI Taxonomy" id="29817"/>
    <lineage>
        <taxon>Eukaryota</taxon>
        <taxon>Viridiplantae</taxon>
        <taxon>Streptophyta</taxon>
        <taxon>Embryophyta</taxon>
        <taxon>Tracheophyta</taxon>
        <taxon>Spermatophyta</taxon>
        <taxon>Magnoliopsida</taxon>
        <taxon>Liliopsida</taxon>
        <taxon>Asparagales</taxon>
        <taxon>Iridaceae</taxon>
        <taxon>Iridoideae</taxon>
        <taxon>Irideae</taxon>
        <taxon>Iris</taxon>
    </lineage>
</organism>
<sequence>MSDGFSTKGSEKEKRGISPDRRLEPKPKLQPLQGSSSEPSDLHFDRLQPSDKECDCEHKRVFRAVHCSGGVDRRRNLDRGVAEGGERMGGQMSQIERSTCG</sequence>
<dbReference type="Proteomes" id="UP001140949">
    <property type="component" value="Unassembled WGS sequence"/>
</dbReference>
<gene>
    <name evidence="2" type="ORF">M6B38_208120</name>
</gene>
<name>A0AAX6E539_IRIPA</name>
<comment type="caution">
    <text evidence="2">The sequence shown here is derived from an EMBL/GenBank/DDBJ whole genome shotgun (WGS) entry which is preliminary data.</text>
</comment>
<evidence type="ECO:0000313" key="3">
    <source>
        <dbReference type="Proteomes" id="UP001140949"/>
    </source>
</evidence>
<feature type="compositionally biased region" description="Polar residues" evidence="1">
    <location>
        <begin position="91"/>
        <end position="101"/>
    </location>
</feature>
<dbReference type="EMBL" id="JANAVB010039820">
    <property type="protein sequence ID" value="KAJ6799217.1"/>
    <property type="molecule type" value="Genomic_DNA"/>
</dbReference>
<feature type="region of interest" description="Disordered" evidence="1">
    <location>
        <begin position="72"/>
        <end position="101"/>
    </location>
</feature>
<evidence type="ECO:0000256" key="1">
    <source>
        <dbReference type="SAM" id="MobiDB-lite"/>
    </source>
</evidence>
<reference evidence="2" key="2">
    <citation type="submission" date="2023-04" db="EMBL/GenBank/DDBJ databases">
        <authorList>
            <person name="Bruccoleri R.E."/>
            <person name="Oakeley E.J."/>
            <person name="Faust A.-M."/>
            <person name="Dessus-Babus S."/>
            <person name="Altorfer M."/>
            <person name="Burckhardt D."/>
            <person name="Oertli M."/>
            <person name="Naumann U."/>
            <person name="Petersen F."/>
            <person name="Wong J."/>
        </authorList>
    </citation>
    <scope>NUCLEOTIDE SEQUENCE</scope>
    <source>
        <strain evidence="2">GSM-AAB239-AS_SAM_17_03QT</strain>
        <tissue evidence="2">Leaf</tissue>
    </source>
</reference>
<dbReference type="AlphaFoldDB" id="A0AAX6E539"/>
<feature type="compositionally biased region" description="Basic and acidic residues" evidence="1">
    <location>
        <begin position="72"/>
        <end position="86"/>
    </location>
</feature>
<protein>
    <submittedName>
        <fullName evidence="2">Uncharacterized protein</fullName>
    </submittedName>
</protein>
<evidence type="ECO:0000313" key="2">
    <source>
        <dbReference type="EMBL" id="KAJ6799217.1"/>
    </source>
</evidence>
<feature type="compositionally biased region" description="Basic and acidic residues" evidence="1">
    <location>
        <begin position="9"/>
        <end position="27"/>
    </location>
</feature>
<reference evidence="2" key="1">
    <citation type="journal article" date="2023" name="GigaByte">
        <title>Genome assembly of the bearded iris, Iris pallida Lam.</title>
        <authorList>
            <person name="Bruccoleri R.E."/>
            <person name="Oakeley E.J."/>
            <person name="Faust A.M.E."/>
            <person name="Altorfer M."/>
            <person name="Dessus-Babus S."/>
            <person name="Burckhardt D."/>
            <person name="Oertli M."/>
            <person name="Naumann U."/>
            <person name="Petersen F."/>
            <person name="Wong J."/>
        </authorList>
    </citation>
    <scope>NUCLEOTIDE SEQUENCE</scope>
    <source>
        <strain evidence="2">GSM-AAB239-AS_SAM_17_03QT</strain>
    </source>
</reference>